<dbReference type="InterPro" id="IPR038508">
    <property type="entry name" value="ArfGAP_dom_sf"/>
</dbReference>
<dbReference type="InterPro" id="IPR001164">
    <property type="entry name" value="ArfGAP_dom"/>
</dbReference>
<dbReference type="FunCoup" id="L2GPZ4">
    <property type="interactions" value="76"/>
</dbReference>
<dbReference type="EMBL" id="JH370130">
    <property type="protein sequence ID" value="ELA42911.1"/>
    <property type="molecule type" value="Genomic_DNA"/>
</dbReference>
<evidence type="ECO:0000256" key="1">
    <source>
        <dbReference type="ARBA" id="ARBA00022468"/>
    </source>
</evidence>
<evidence type="ECO:0000256" key="3">
    <source>
        <dbReference type="ARBA" id="ARBA00022771"/>
    </source>
</evidence>
<dbReference type="GeneID" id="19880944"/>
<dbReference type="InterPro" id="IPR037278">
    <property type="entry name" value="ARFGAP/RecO"/>
</dbReference>
<dbReference type="PRINTS" id="PR00405">
    <property type="entry name" value="REVINTRACTNG"/>
</dbReference>
<dbReference type="OrthoDB" id="983479at2759"/>
<dbReference type="OMA" id="ECNTRNT"/>
<reference evidence="9" key="1">
    <citation type="submission" date="2011-05" db="EMBL/GenBank/DDBJ databases">
        <title>The genome sequence of Vittaforma corneae strain ATCC 50505.</title>
        <authorList>
            <consortium name="The Broad Institute Genome Sequencing Platform"/>
            <person name="Cuomo C."/>
            <person name="Didier E."/>
            <person name="Bowers L."/>
            <person name="Young S.K."/>
            <person name="Zeng Q."/>
            <person name="Gargeya S."/>
            <person name="Fitzgerald M."/>
            <person name="Haas B."/>
            <person name="Abouelleil A."/>
            <person name="Alvarado L."/>
            <person name="Arachchi H.M."/>
            <person name="Berlin A."/>
            <person name="Chapman S.B."/>
            <person name="Gearin G."/>
            <person name="Goldberg J."/>
            <person name="Griggs A."/>
            <person name="Gujja S."/>
            <person name="Hansen M."/>
            <person name="Heiman D."/>
            <person name="Howarth C."/>
            <person name="Larimer J."/>
            <person name="Lui A."/>
            <person name="MacDonald P.J.P."/>
            <person name="McCowen C."/>
            <person name="Montmayeur A."/>
            <person name="Murphy C."/>
            <person name="Neiman D."/>
            <person name="Pearson M."/>
            <person name="Priest M."/>
            <person name="Roberts A."/>
            <person name="Saif S."/>
            <person name="Shea T."/>
            <person name="Sisk P."/>
            <person name="Stolte C."/>
            <person name="Sykes S."/>
            <person name="Wortman J."/>
            <person name="Nusbaum C."/>
            <person name="Birren B."/>
        </authorList>
    </citation>
    <scope>NUCLEOTIDE SEQUENCE [LARGE SCALE GENOMIC DNA]</scope>
    <source>
        <strain evidence="9">ATCC 50505</strain>
    </source>
</reference>
<dbReference type="GO" id="GO:0005096">
    <property type="term" value="F:GTPase activator activity"/>
    <property type="evidence" value="ECO:0007669"/>
    <property type="project" value="UniProtKB-KW"/>
</dbReference>
<dbReference type="SMART" id="SM00105">
    <property type="entry name" value="ArfGap"/>
    <property type="match status" value="1"/>
</dbReference>
<dbReference type="STRING" id="993615.L2GPZ4"/>
<keyword evidence="2" id="KW-0479">Metal-binding</keyword>
<dbReference type="GO" id="GO:0008270">
    <property type="term" value="F:zinc ion binding"/>
    <property type="evidence" value="ECO:0007669"/>
    <property type="project" value="UniProtKB-KW"/>
</dbReference>
<dbReference type="HOGENOM" id="CLU_070980_0_0_1"/>
<dbReference type="GO" id="GO:0000139">
    <property type="term" value="C:Golgi membrane"/>
    <property type="evidence" value="ECO:0007669"/>
    <property type="project" value="GOC"/>
</dbReference>
<dbReference type="PANTHER" id="PTHR45686">
    <property type="entry name" value="ADP-RIBOSYLATION FACTOR GTPASE ACTIVATING PROTEIN 3, ISOFORM H-RELATED"/>
    <property type="match status" value="1"/>
</dbReference>
<evidence type="ECO:0000313" key="9">
    <source>
        <dbReference type="Proteomes" id="UP000011082"/>
    </source>
</evidence>
<proteinExistence type="predicted"/>
<dbReference type="InParanoid" id="L2GPZ4"/>
<dbReference type="Gene3D" id="1.10.220.150">
    <property type="entry name" value="Arf GTPase activating protein"/>
    <property type="match status" value="1"/>
</dbReference>
<dbReference type="PROSITE" id="PS50115">
    <property type="entry name" value="ARFGAP"/>
    <property type="match status" value="1"/>
</dbReference>
<feature type="region of interest" description="Disordered" evidence="6">
    <location>
        <begin position="211"/>
        <end position="239"/>
    </location>
</feature>
<feature type="domain" description="Arf-GAP" evidence="7">
    <location>
        <begin position="3"/>
        <end position="88"/>
    </location>
</feature>
<dbReference type="RefSeq" id="XP_007603679.1">
    <property type="nucleotide sequence ID" value="XM_007603617.1"/>
</dbReference>
<dbReference type="CDD" id="cd08831">
    <property type="entry name" value="ArfGap_ArfGap2_3_like"/>
    <property type="match status" value="1"/>
</dbReference>
<sequence>MSEKDYKKLVGNKSKLSENSFCVDCGTKSPKWASVRYGTFFCLDCAAVHRSLGVYLDFVKSVNLDGWDKESYLPMEYGGNKRFVDYVEMKGLKDLDIESKYKSSEIIEYSKELMKMIHKETGLDLRSSERKAPQTSGRVARTQPHVEDKTEVLKPSIYSGSVVTSSLSNLGSAIGSQVKNIKEKTVEYGSRIGSTVKEKAKLLLEKGSVSYSGDIKGKKDASLKTQQNHTKPAKKSDWS</sequence>
<evidence type="ECO:0000259" key="7">
    <source>
        <dbReference type="PROSITE" id="PS50115"/>
    </source>
</evidence>
<keyword evidence="9" id="KW-1185">Reference proteome</keyword>
<feature type="region of interest" description="Disordered" evidence="6">
    <location>
        <begin position="124"/>
        <end position="144"/>
    </location>
</feature>
<gene>
    <name evidence="8" type="ORF">VICG_00226</name>
</gene>
<name>L2GPZ4_VITCO</name>
<accession>L2GPZ4</accession>
<keyword evidence="4" id="KW-0862">Zinc</keyword>
<dbReference type="GO" id="GO:0048205">
    <property type="term" value="P:COPI coating of Golgi vesicle"/>
    <property type="evidence" value="ECO:0007669"/>
    <property type="project" value="TreeGrafter"/>
</dbReference>
<dbReference type="SUPFAM" id="SSF57863">
    <property type="entry name" value="ArfGap/RecO-like zinc finger"/>
    <property type="match status" value="1"/>
</dbReference>
<dbReference type="AlphaFoldDB" id="L2GPZ4"/>
<dbReference type="PANTHER" id="PTHR45686:SF4">
    <property type="entry name" value="ADP-RIBOSYLATION FACTOR GTPASE ACTIVATING PROTEIN 3, ISOFORM H"/>
    <property type="match status" value="1"/>
</dbReference>
<keyword evidence="3 5" id="KW-0863">Zinc-finger</keyword>
<evidence type="ECO:0000256" key="6">
    <source>
        <dbReference type="SAM" id="MobiDB-lite"/>
    </source>
</evidence>
<keyword evidence="1" id="KW-0343">GTPase activation</keyword>
<evidence type="ECO:0000256" key="4">
    <source>
        <dbReference type="ARBA" id="ARBA00022833"/>
    </source>
</evidence>
<evidence type="ECO:0000256" key="2">
    <source>
        <dbReference type="ARBA" id="ARBA00022723"/>
    </source>
</evidence>
<evidence type="ECO:0000256" key="5">
    <source>
        <dbReference type="PROSITE-ProRule" id="PRU00288"/>
    </source>
</evidence>
<dbReference type="Proteomes" id="UP000011082">
    <property type="component" value="Unassembled WGS sequence"/>
</dbReference>
<dbReference type="VEuPathDB" id="MicrosporidiaDB:VICG_00226"/>
<evidence type="ECO:0000313" key="8">
    <source>
        <dbReference type="EMBL" id="ELA42911.1"/>
    </source>
</evidence>
<dbReference type="Pfam" id="PF01412">
    <property type="entry name" value="ArfGap"/>
    <property type="match status" value="1"/>
</dbReference>
<protein>
    <recommendedName>
        <fullName evidence="7">Arf-GAP domain-containing protein</fullName>
    </recommendedName>
</protein>
<organism evidence="8 9">
    <name type="scientific">Vittaforma corneae (strain ATCC 50505)</name>
    <name type="common">Microsporidian parasite</name>
    <name type="synonym">Nosema corneum</name>
    <dbReference type="NCBI Taxonomy" id="993615"/>
    <lineage>
        <taxon>Eukaryota</taxon>
        <taxon>Fungi</taxon>
        <taxon>Fungi incertae sedis</taxon>
        <taxon>Microsporidia</taxon>
        <taxon>Nosematidae</taxon>
        <taxon>Vittaforma</taxon>
    </lineage>
</organism>